<organism evidence="1 2">
    <name type="scientific">Halocaridina rubra</name>
    <name type="common">Hawaiian red shrimp</name>
    <dbReference type="NCBI Taxonomy" id="373956"/>
    <lineage>
        <taxon>Eukaryota</taxon>
        <taxon>Metazoa</taxon>
        <taxon>Ecdysozoa</taxon>
        <taxon>Arthropoda</taxon>
        <taxon>Crustacea</taxon>
        <taxon>Multicrustacea</taxon>
        <taxon>Malacostraca</taxon>
        <taxon>Eumalacostraca</taxon>
        <taxon>Eucarida</taxon>
        <taxon>Decapoda</taxon>
        <taxon>Pleocyemata</taxon>
        <taxon>Caridea</taxon>
        <taxon>Atyoidea</taxon>
        <taxon>Atyidae</taxon>
        <taxon>Halocaridina</taxon>
    </lineage>
</organism>
<evidence type="ECO:0000313" key="1">
    <source>
        <dbReference type="EMBL" id="KAK7047740.1"/>
    </source>
</evidence>
<keyword evidence="2" id="KW-1185">Reference proteome</keyword>
<sequence length="53" mass="5893">MPAVPRFKTATCNEMINVVKTCLQFIRSLNVFTVTMNLCTVALTFQGALTTPR</sequence>
<protein>
    <submittedName>
        <fullName evidence="1">Uncharacterized protein</fullName>
    </submittedName>
</protein>
<dbReference type="EMBL" id="JAXCGZ010021574">
    <property type="protein sequence ID" value="KAK7047740.1"/>
    <property type="molecule type" value="Genomic_DNA"/>
</dbReference>
<dbReference type="AlphaFoldDB" id="A0AAN8WCY9"/>
<evidence type="ECO:0000313" key="2">
    <source>
        <dbReference type="Proteomes" id="UP001381693"/>
    </source>
</evidence>
<name>A0AAN8WCY9_HALRR</name>
<feature type="non-terminal residue" evidence="1">
    <location>
        <position position="53"/>
    </location>
</feature>
<comment type="caution">
    <text evidence="1">The sequence shown here is derived from an EMBL/GenBank/DDBJ whole genome shotgun (WGS) entry which is preliminary data.</text>
</comment>
<gene>
    <name evidence="1" type="ORF">SK128_017244</name>
</gene>
<reference evidence="1 2" key="1">
    <citation type="submission" date="2023-11" db="EMBL/GenBank/DDBJ databases">
        <title>Halocaridina rubra genome assembly.</title>
        <authorList>
            <person name="Smith C."/>
        </authorList>
    </citation>
    <scope>NUCLEOTIDE SEQUENCE [LARGE SCALE GENOMIC DNA]</scope>
    <source>
        <strain evidence="1">EP-1</strain>
        <tissue evidence="1">Whole</tissue>
    </source>
</reference>
<accession>A0AAN8WCY9</accession>
<proteinExistence type="predicted"/>
<dbReference type="Proteomes" id="UP001381693">
    <property type="component" value="Unassembled WGS sequence"/>
</dbReference>